<reference evidence="2 3" key="1">
    <citation type="journal article" date="2010" name="Stand. Genomic Sci.">
        <title>Complete genome sequence of Arcanobacterium haemolyticum type strain (11018).</title>
        <authorList>
            <person name="Yasawong M."/>
            <person name="Teshima H."/>
            <person name="Lapidus A."/>
            <person name="Nolan M."/>
            <person name="Lucas S."/>
            <person name="Glavina Del Rio T."/>
            <person name="Tice H."/>
            <person name="Cheng J."/>
            <person name="Bruce D."/>
            <person name="Detter C."/>
            <person name="Tapia R."/>
            <person name="Han C."/>
            <person name="Goodwin L."/>
            <person name="Pitluck S."/>
            <person name="Liolios K."/>
            <person name="Ivanova N."/>
            <person name="Mavromatis K."/>
            <person name="Mikhailova N."/>
            <person name="Pati A."/>
            <person name="Chen A."/>
            <person name="Palaniappan K."/>
            <person name="Land M."/>
            <person name="Hauser L."/>
            <person name="Chang Y."/>
            <person name="Jeffries C."/>
            <person name="Rohde M."/>
            <person name="Sikorski J."/>
            <person name="Pukall R."/>
            <person name="Goker M."/>
            <person name="Woyke T."/>
            <person name="Bristow J."/>
            <person name="Eisen J."/>
            <person name="Markowitz V."/>
            <person name="Hugenholtz P."/>
            <person name="Kyrpides N."/>
            <person name="Klenk H."/>
        </authorList>
    </citation>
    <scope>NUCLEOTIDE SEQUENCE [LARGE SCALE GENOMIC DNA]</scope>
    <source>
        <strain evidence="3">ATCC 9345 / DSM 20595 / CCUG 17215 / LMG 16163 / NBRC 15585 / NCTC 8452 / 11018</strain>
    </source>
</reference>
<dbReference type="RefSeq" id="WP_013170325.1">
    <property type="nucleotide sequence ID" value="NC_014218.1"/>
</dbReference>
<sequence length="118" mass="12493">MSISDPYSAPGAPETPGLDPFSTTAVLERTEEQKAPGDDERFAHYVRKDRITQSAVEGGPVVALCGKVWTPVRNPDKYPVCPTCKAIFEQMGNMGNAWPFGPNIPGNDGGNNGTGGGQ</sequence>
<dbReference type="eggNOG" id="ENOG5032RRB">
    <property type="taxonomic scope" value="Bacteria"/>
</dbReference>
<name>D7BPI2_ARCHD</name>
<dbReference type="HOGENOM" id="CLU_142113_0_0_11"/>
<evidence type="ECO:0000313" key="3">
    <source>
        <dbReference type="Proteomes" id="UP000000376"/>
    </source>
</evidence>
<evidence type="ECO:0008006" key="4">
    <source>
        <dbReference type="Google" id="ProtNLM"/>
    </source>
</evidence>
<dbReference type="KEGG" id="ahe:Arch_1118"/>
<dbReference type="Pfam" id="PF11238">
    <property type="entry name" value="DUF3039"/>
    <property type="match status" value="1"/>
</dbReference>
<evidence type="ECO:0000313" key="2">
    <source>
        <dbReference type="EMBL" id="ADH92831.1"/>
    </source>
</evidence>
<dbReference type="AlphaFoldDB" id="D7BPI2"/>
<dbReference type="InterPro" id="IPR021400">
    <property type="entry name" value="DUF3039"/>
</dbReference>
<gene>
    <name evidence="2" type="ordered locus">Arch_1118</name>
</gene>
<feature type="region of interest" description="Disordered" evidence="1">
    <location>
        <begin position="1"/>
        <end position="22"/>
    </location>
</feature>
<feature type="region of interest" description="Disordered" evidence="1">
    <location>
        <begin position="99"/>
        <end position="118"/>
    </location>
</feature>
<keyword evidence="3" id="KW-1185">Reference proteome</keyword>
<evidence type="ECO:0000256" key="1">
    <source>
        <dbReference type="SAM" id="MobiDB-lite"/>
    </source>
</evidence>
<dbReference type="EMBL" id="CP002045">
    <property type="protein sequence ID" value="ADH92831.1"/>
    <property type="molecule type" value="Genomic_DNA"/>
</dbReference>
<feature type="compositionally biased region" description="Gly residues" evidence="1">
    <location>
        <begin position="107"/>
        <end position="118"/>
    </location>
</feature>
<dbReference type="Proteomes" id="UP000000376">
    <property type="component" value="Chromosome"/>
</dbReference>
<dbReference type="OrthoDB" id="8481541at2"/>
<protein>
    <recommendedName>
        <fullName evidence="4">DUF3039 domain-containing protein</fullName>
    </recommendedName>
</protein>
<proteinExistence type="predicted"/>
<organism evidence="2 3">
    <name type="scientific">Arcanobacterium haemolyticum (strain ATCC 9345 / DSM 20595 / CCM 5947 / CCUG 17215 / LMG 16163 / NBRC 15585 / NCTC 8452 / 11018)</name>
    <dbReference type="NCBI Taxonomy" id="644284"/>
    <lineage>
        <taxon>Bacteria</taxon>
        <taxon>Bacillati</taxon>
        <taxon>Actinomycetota</taxon>
        <taxon>Actinomycetes</taxon>
        <taxon>Actinomycetales</taxon>
        <taxon>Actinomycetaceae</taxon>
        <taxon>Arcanobacterium</taxon>
    </lineage>
</organism>
<dbReference type="STRING" id="644284.Arch_1118"/>
<accession>D7BPI2</accession>